<dbReference type="PRINTS" id="PR00959">
    <property type="entry name" value="MEVGALKINASE"/>
</dbReference>
<keyword evidence="7" id="KW-0119">Carbohydrate metabolism</keyword>
<evidence type="ECO:0000256" key="5">
    <source>
        <dbReference type="ARBA" id="ARBA00022840"/>
    </source>
</evidence>
<evidence type="ECO:0000259" key="8">
    <source>
        <dbReference type="Pfam" id="PF08544"/>
    </source>
</evidence>
<keyword evidence="5" id="KW-0067">ATP-binding</keyword>
<dbReference type="FunFam" id="3.30.70.890:FF:000001">
    <property type="entry name" value="Galactokinase"/>
    <property type="match status" value="1"/>
</dbReference>
<dbReference type="GeneTree" id="ENSGT00950000183187"/>
<dbReference type="Proteomes" id="UP000261580">
    <property type="component" value="Unassembled WGS sequence"/>
</dbReference>
<dbReference type="InterPro" id="IPR014721">
    <property type="entry name" value="Ribsml_uS5_D2-typ_fold_subgr"/>
</dbReference>
<dbReference type="InterPro" id="IPR036554">
    <property type="entry name" value="GHMP_kinase_C_sf"/>
</dbReference>
<keyword evidence="4" id="KW-0418">Kinase</keyword>
<dbReference type="Gene3D" id="3.30.230.10">
    <property type="match status" value="1"/>
</dbReference>
<dbReference type="Pfam" id="PF08544">
    <property type="entry name" value="GHMP_kinases_C"/>
    <property type="match status" value="1"/>
</dbReference>
<feature type="domain" description="GHMP kinase C-terminal" evidence="8">
    <location>
        <begin position="223"/>
        <end position="287"/>
    </location>
</feature>
<evidence type="ECO:0000256" key="2">
    <source>
        <dbReference type="ARBA" id="ARBA00022723"/>
    </source>
</evidence>
<dbReference type="Bgee" id="ENSNBRG00000023741">
    <property type="expression patterns" value="Expressed in liver and 4 other cell types or tissues"/>
</dbReference>
<keyword evidence="2" id="KW-0479">Metal-binding</keyword>
<dbReference type="PANTHER" id="PTHR10457">
    <property type="entry name" value="MEVALONATE KINASE/GALACTOKINASE"/>
    <property type="match status" value="1"/>
</dbReference>
<keyword evidence="3" id="KW-0547">Nucleotide-binding</keyword>
<dbReference type="GO" id="GO:0006012">
    <property type="term" value="P:galactose metabolic process"/>
    <property type="evidence" value="ECO:0007669"/>
    <property type="project" value="TreeGrafter"/>
</dbReference>
<dbReference type="GO" id="GO:0046872">
    <property type="term" value="F:metal ion binding"/>
    <property type="evidence" value="ECO:0007669"/>
    <property type="project" value="UniProtKB-KW"/>
</dbReference>
<dbReference type="Gene3D" id="3.30.70.890">
    <property type="entry name" value="GHMP kinase, C-terminal domain"/>
    <property type="match status" value="1"/>
</dbReference>
<proteinExistence type="predicted"/>
<evidence type="ECO:0000256" key="6">
    <source>
        <dbReference type="ARBA" id="ARBA00022842"/>
    </source>
</evidence>
<dbReference type="Ensembl" id="ENSNBRT00000032055.1">
    <property type="protein sequence ID" value="ENSNBRP00000031262.1"/>
    <property type="gene ID" value="ENSNBRG00000023741.1"/>
</dbReference>
<evidence type="ECO:0000256" key="1">
    <source>
        <dbReference type="ARBA" id="ARBA00022679"/>
    </source>
</evidence>
<dbReference type="GO" id="GO:0004335">
    <property type="term" value="F:galactokinase activity"/>
    <property type="evidence" value="ECO:0007669"/>
    <property type="project" value="TreeGrafter"/>
</dbReference>
<sequence length="314" mass="35425">MDAVVNFTLLDKKNKDRGFILNSHTAQEYIGRYYNYVKMYTDASRKTANQSGTAFIVLEFCLKPMLIDFTNRPMVLEPFDLLFTFLFLIDDGNQVSKALACQQAEHTHADVPCGIMDQFVSVLGKEGHALLIDCRSLEATPIPLTDPGLVILITNSNVRHSLSCSEYPIRRRQCETAASILGKDSLRDATMKDLEGARGRMDDVTYRRARHVIEEIQRTVQAAKSLERGEYKEFGKHMVDSHNSLRDLYEVSCRELDELVSAAMEVEGVFGSRMTGGGFGGCTVTLLLAEAIDRTIHHIQVNTHTHMYKDYDMQ</sequence>
<keyword evidence="10" id="KW-1185">Reference proteome</keyword>
<accession>A0A3Q4IG35</accession>
<dbReference type="GO" id="GO:0005829">
    <property type="term" value="C:cytosol"/>
    <property type="evidence" value="ECO:0007669"/>
    <property type="project" value="TreeGrafter"/>
</dbReference>
<evidence type="ECO:0000256" key="3">
    <source>
        <dbReference type="ARBA" id="ARBA00022741"/>
    </source>
</evidence>
<dbReference type="SUPFAM" id="SSF55060">
    <property type="entry name" value="GHMP Kinase, C-terminal domain"/>
    <property type="match status" value="1"/>
</dbReference>
<dbReference type="OMA" id="EYPTRRM"/>
<evidence type="ECO:0000313" key="9">
    <source>
        <dbReference type="Ensembl" id="ENSNBRP00000031262.1"/>
    </source>
</evidence>
<dbReference type="InterPro" id="IPR013750">
    <property type="entry name" value="GHMP_kinase_C_dom"/>
</dbReference>
<reference evidence="9" key="1">
    <citation type="submission" date="2025-08" db="UniProtKB">
        <authorList>
            <consortium name="Ensembl"/>
        </authorList>
    </citation>
    <scope>IDENTIFICATION</scope>
</reference>
<organism evidence="9 10">
    <name type="scientific">Neolamprologus brichardi</name>
    <name type="common">Fairy cichlid</name>
    <name type="synonym">Lamprologus brichardi</name>
    <dbReference type="NCBI Taxonomy" id="32507"/>
    <lineage>
        <taxon>Eukaryota</taxon>
        <taxon>Metazoa</taxon>
        <taxon>Chordata</taxon>
        <taxon>Craniata</taxon>
        <taxon>Vertebrata</taxon>
        <taxon>Euteleostomi</taxon>
        <taxon>Actinopterygii</taxon>
        <taxon>Neopterygii</taxon>
        <taxon>Teleostei</taxon>
        <taxon>Neoteleostei</taxon>
        <taxon>Acanthomorphata</taxon>
        <taxon>Ovalentaria</taxon>
        <taxon>Cichlomorphae</taxon>
        <taxon>Cichliformes</taxon>
        <taxon>Cichlidae</taxon>
        <taxon>African cichlids</taxon>
        <taxon>Pseudocrenilabrinae</taxon>
        <taxon>Lamprologini</taxon>
        <taxon>Neolamprologus</taxon>
    </lineage>
</organism>
<protein>
    <submittedName>
        <fullName evidence="9">Galactokinase 1</fullName>
    </submittedName>
</protein>
<dbReference type="InterPro" id="IPR020568">
    <property type="entry name" value="Ribosomal_Su5_D2-typ_SF"/>
</dbReference>
<keyword evidence="1" id="KW-0808">Transferase</keyword>
<evidence type="ECO:0000256" key="7">
    <source>
        <dbReference type="ARBA" id="ARBA00023277"/>
    </source>
</evidence>
<dbReference type="PANTHER" id="PTHR10457:SF7">
    <property type="entry name" value="GALACTOKINASE-RELATED"/>
    <property type="match status" value="1"/>
</dbReference>
<dbReference type="SUPFAM" id="SSF54211">
    <property type="entry name" value="Ribosomal protein S5 domain 2-like"/>
    <property type="match status" value="1"/>
</dbReference>
<dbReference type="AlphaFoldDB" id="A0A3Q4IG35"/>
<dbReference type="GO" id="GO:0005524">
    <property type="term" value="F:ATP binding"/>
    <property type="evidence" value="ECO:0007669"/>
    <property type="project" value="UniProtKB-KW"/>
</dbReference>
<keyword evidence="6" id="KW-0460">Magnesium</keyword>
<reference evidence="9" key="2">
    <citation type="submission" date="2025-09" db="UniProtKB">
        <authorList>
            <consortium name="Ensembl"/>
        </authorList>
    </citation>
    <scope>IDENTIFICATION</scope>
</reference>
<evidence type="ECO:0000256" key="4">
    <source>
        <dbReference type="ARBA" id="ARBA00022777"/>
    </source>
</evidence>
<evidence type="ECO:0000313" key="10">
    <source>
        <dbReference type="Proteomes" id="UP000261580"/>
    </source>
</evidence>
<name>A0A3Q4IG35_NEOBR</name>
<dbReference type="STRING" id="32507.ENSNBRP00000031262"/>